<dbReference type="CDD" id="cd06260">
    <property type="entry name" value="DUF820-like"/>
    <property type="match status" value="1"/>
</dbReference>
<sequence>MLAARSEKRFTVSEYFELEETSEIRHEFYKGEVFAMAGTSLNHNDIVDNTKRIIKDTFAPQGCRTFSESVKLEVIRDVYYPYPDIMLTCHPDDVQAQFVVRQPTLIVEVLSKSTADHDRSFKWQQYQRMPSLMHYLLVSQYEYHIELYSRNVHFWKYEVFDKPDQVLSLEHIALSLPLSAIYENIVFTPANE</sequence>
<evidence type="ECO:0000313" key="2">
    <source>
        <dbReference type="EMBL" id="OIN59206.1"/>
    </source>
</evidence>
<protein>
    <recommendedName>
        <fullName evidence="1">Putative restriction endonuclease domain-containing protein</fullName>
    </recommendedName>
</protein>
<dbReference type="Proteomes" id="UP000181790">
    <property type="component" value="Unassembled WGS sequence"/>
</dbReference>
<evidence type="ECO:0000259" key="1">
    <source>
        <dbReference type="Pfam" id="PF05685"/>
    </source>
</evidence>
<accession>A0A1S2VLY0</accession>
<dbReference type="OrthoDB" id="668969at2"/>
<proteinExistence type="predicted"/>
<dbReference type="EMBL" id="MORL01000004">
    <property type="protein sequence ID" value="OIN59206.1"/>
    <property type="molecule type" value="Genomic_DNA"/>
</dbReference>
<comment type="caution">
    <text evidence="2">The sequence shown here is derived from an EMBL/GenBank/DDBJ whole genome shotgun (WGS) entry which is preliminary data.</text>
</comment>
<evidence type="ECO:0000313" key="3">
    <source>
        <dbReference type="Proteomes" id="UP000181790"/>
    </source>
</evidence>
<dbReference type="InterPro" id="IPR012296">
    <property type="entry name" value="Nuclease_put_TT1808"/>
</dbReference>
<dbReference type="InterPro" id="IPR008538">
    <property type="entry name" value="Uma2"/>
</dbReference>
<dbReference type="Gene3D" id="3.90.1570.10">
    <property type="entry name" value="tt1808, chain A"/>
    <property type="match status" value="1"/>
</dbReference>
<dbReference type="AlphaFoldDB" id="A0A1S2VLY0"/>
<organism evidence="2 3">
    <name type="scientific">Arsenicibacter rosenii</name>
    <dbReference type="NCBI Taxonomy" id="1750698"/>
    <lineage>
        <taxon>Bacteria</taxon>
        <taxon>Pseudomonadati</taxon>
        <taxon>Bacteroidota</taxon>
        <taxon>Cytophagia</taxon>
        <taxon>Cytophagales</taxon>
        <taxon>Spirosomataceae</taxon>
        <taxon>Arsenicibacter</taxon>
    </lineage>
</organism>
<keyword evidence="3" id="KW-1185">Reference proteome</keyword>
<dbReference type="RefSeq" id="WP_071502890.1">
    <property type="nucleotide sequence ID" value="NZ_MORL01000004.1"/>
</dbReference>
<dbReference type="PANTHER" id="PTHR36558">
    <property type="entry name" value="GLR1098 PROTEIN"/>
    <property type="match status" value="1"/>
</dbReference>
<dbReference type="SUPFAM" id="SSF52980">
    <property type="entry name" value="Restriction endonuclease-like"/>
    <property type="match status" value="1"/>
</dbReference>
<reference evidence="2 3" key="1">
    <citation type="submission" date="2016-10" db="EMBL/GenBank/DDBJ databases">
        <title>Arsenicibacter rosenii gen. nov., sp. nov., an efficient arsenic-methylating bacterium isolated from an arsenic-contaminated paddy soil.</title>
        <authorList>
            <person name="Huang K."/>
        </authorList>
    </citation>
    <scope>NUCLEOTIDE SEQUENCE [LARGE SCALE GENOMIC DNA]</scope>
    <source>
        <strain evidence="2 3">SM-1</strain>
    </source>
</reference>
<dbReference type="InterPro" id="IPR011335">
    <property type="entry name" value="Restrct_endonuc-II-like"/>
</dbReference>
<dbReference type="Pfam" id="PF05685">
    <property type="entry name" value="Uma2"/>
    <property type="match status" value="1"/>
</dbReference>
<dbReference type="PANTHER" id="PTHR36558:SF1">
    <property type="entry name" value="RESTRICTION ENDONUCLEASE DOMAIN-CONTAINING PROTEIN-RELATED"/>
    <property type="match status" value="1"/>
</dbReference>
<feature type="domain" description="Putative restriction endonuclease" evidence="1">
    <location>
        <begin position="13"/>
        <end position="172"/>
    </location>
</feature>
<name>A0A1S2VLY0_9BACT</name>
<gene>
    <name evidence="2" type="ORF">BLX24_09430</name>
</gene>